<name>A0ABY8AMI9_9GAMM</name>
<protein>
    <submittedName>
        <fullName evidence="1">Uncharacterized protein</fullName>
    </submittedName>
</protein>
<dbReference type="Proteomes" id="UP001222087">
    <property type="component" value="Chromosome"/>
</dbReference>
<organism evidence="1 2">
    <name type="scientific">Legionella cardiaca</name>
    <dbReference type="NCBI Taxonomy" id="1071983"/>
    <lineage>
        <taxon>Bacteria</taxon>
        <taxon>Pseudomonadati</taxon>
        <taxon>Pseudomonadota</taxon>
        <taxon>Gammaproteobacteria</taxon>
        <taxon>Legionellales</taxon>
        <taxon>Legionellaceae</taxon>
        <taxon>Legionella</taxon>
    </lineage>
</organism>
<proteinExistence type="predicted"/>
<dbReference type="EMBL" id="CP119078">
    <property type="protein sequence ID" value="WED41870.1"/>
    <property type="molecule type" value="Genomic_DNA"/>
</dbReference>
<reference evidence="1 2" key="1">
    <citation type="submission" date="2023-02" db="EMBL/GenBank/DDBJ databases">
        <title>Genome Sequence of L. cardiaca H63T.</title>
        <authorList>
            <person name="Lopez A.E."/>
            <person name="Cianciotto N.P."/>
        </authorList>
    </citation>
    <scope>NUCLEOTIDE SEQUENCE [LARGE SCALE GENOMIC DNA]</scope>
    <source>
        <strain evidence="1 2">H63</strain>
    </source>
</reference>
<accession>A0ABY8AMI9</accession>
<evidence type="ECO:0000313" key="2">
    <source>
        <dbReference type="Proteomes" id="UP001222087"/>
    </source>
</evidence>
<evidence type="ECO:0000313" key="1">
    <source>
        <dbReference type="EMBL" id="WED41870.1"/>
    </source>
</evidence>
<keyword evidence="2" id="KW-1185">Reference proteome</keyword>
<gene>
    <name evidence="1" type="ORF">PXX05_07960</name>
</gene>
<dbReference type="RefSeq" id="WP_275087695.1">
    <property type="nucleotide sequence ID" value="NZ_CP119078.1"/>
</dbReference>
<sequence length="192" mass="21937">MWLRFDGPRLESRTSCKWTINFKNKENPVYYIVDLSFHYCEWLPEIQRAACHLSITLRNNIEIDSLLKNLESFLDNDKFSLKKGLKSSRRGVFFTASSSANLLDFPDLNHEECLRVFKEIGTIKNVGVDPSIPKGINDLFGSIKQAAKLMHDKEPLLKGNYNRINELAALLTKPIEDAICKDSSSNQINTPM</sequence>